<dbReference type="InterPro" id="IPR002130">
    <property type="entry name" value="Cyclophilin-type_PPIase_dom"/>
</dbReference>
<evidence type="ECO:0000259" key="6">
    <source>
        <dbReference type="PROSITE" id="PS50072"/>
    </source>
</evidence>
<dbReference type="Proteomes" id="UP001329825">
    <property type="component" value="Chromosome 3"/>
</dbReference>
<comment type="catalytic activity">
    <reaction evidence="1 5">
        <text>[protein]-peptidylproline (omega=180) = [protein]-peptidylproline (omega=0)</text>
        <dbReference type="Rhea" id="RHEA:16237"/>
        <dbReference type="Rhea" id="RHEA-COMP:10747"/>
        <dbReference type="Rhea" id="RHEA-COMP:10748"/>
        <dbReference type="ChEBI" id="CHEBI:83833"/>
        <dbReference type="ChEBI" id="CHEBI:83834"/>
        <dbReference type="EC" id="5.2.1.8"/>
    </reaction>
</comment>
<dbReference type="PROSITE" id="PS00170">
    <property type="entry name" value="CSA_PPIASE_1"/>
    <property type="match status" value="1"/>
</dbReference>
<dbReference type="InterPro" id="IPR029000">
    <property type="entry name" value="Cyclophilin-like_dom_sf"/>
</dbReference>
<dbReference type="EC" id="5.2.1.8" evidence="5"/>
<dbReference type="InterPro" id="IPR044666">
    <property type="entry name" value="Cyclophilin_A-like"/>
</dbReference>
<evidence type="ECO:0000256" key="4">
    <source>
        <dbReference type="ARBA" id="ARBA00038147"/>
    </source>
</evidence>
<evidence type="ECO:0000256" key="2">
    <source>
        <dbReference type="ARBA" id="ARBA00023110"/>
    </source>
</evidence>
<dbReference type="PIRSF" id="PIRSF001467">
    <property type="entry name" value="Peptidylpro_ismrse"/>
    <property type="match status" value="1"/>
</dbReference>
<protein>
    <recommendedName>
        <fullName evidence="5">Peptidyl-prolyl cis-trans isomerase</fullName>
        <shortName evidence="5">PPIase</shortName>
        <ecNumber evidence="5">5.2.1.8</ecNumber>
    </recommendedName>
</protein>
<feature type="domain" description="PPIase cyclophilin-type" evidence="6">
    <location>
        <begin position="5"/>
        <end position="159"/>
    </location>
</feature>
<organism evidence="7 8">
    <name type="scientific">Kwoniella shivajii</name>
    <dbReference type="NCBI Taxonomy" id="564305"/>
    <lineage>
        <taxon>Eukaryota</taxon>
        <taxon>Fungi</taxon>
        <taxon>Dikarya</taxon>
        <taxon>Basidiomycota</taxon>
        <taxon>Agaricomycotina</taxon>
        <taxon>Tremellomycetes</taxon>
        <taxon>Tremellales</taxon>
        <taxon>Cryptococcaceae</taxon>
        <taxon>Kwoniella</taxon>
    </lineage>
</organism>
<dbReference type="RefSeq" id="XP_062790398.1">
    <property type="nucleotide sequence ID" value="XM_062934347.1"/>
</dbReference>
<evidence type="ECO:0000313" key="8">
    <source>
        <dbReference type="Proteomes" id="UP001329825"/>
    </source>
</evidence>
<sequence length="176" mass="18972">MSNQKAEYVTLDTSVGSFTVELYTAHAPKTCNNFSKLAERGYYNGVIFHRIIPGFMIQGGDPTGTGRGGTSIYGDKFADELHPELRFVGAGILAMANSGPNTNGSQFFITCAPTPFLDGKHTIFGRVSSGMKTIQRLEAVRTDSEDRPVEDIKIHKARLGDAAPLSSGMDVARIAL</sequence>
<dbReference type="GeneID" id="87954734"/>
<accession>A0ABZ1CV88</accession>
<dbReference type="SUPFAM" id="SSF50891">
    <property type="entry name" value="Cyclophilin-like"/>
    <property type="match status" value="1"/>
</dbReference>
<name>A0ABZ1CV88_9TREE</name>
<comment type="similarity">
    <text evidence="4">Belongs to the cyclophilin-type PPIase family. PPIL1 subfamily.</text>
</comment>
<dbReference type="InterPro" id="IPR024936">
    <property type="entry name" value="Cyclophilin-type_PPIase"/>
</dbReference>
<keyword evidence="3 5" id="KW-0413">Isomerase</keyword>
<evidence type="ECO:0000256" key="1">
    <source>
        <dbReference type="ARBA" id="ARBA00000971"/>
    </source>
</evidence>
<dbReference type="InterPro" id="IPR020892">
    <property type="entry name" value="Cyclophilin-type_PPIase_CS"/>
</dbReference>
<comment type="function">
    <text evidence="5">PPIases accelerate the folding of proteins. It catalyzes the cis-trans isomerization of proline imidic peptide bonds in oligopeptides.</text>
</comment>
<dbReference type="Pfam" id="PF00160">
    <property type="entry name" value="Pro_isomerase"/>
    <property type="match status" value="1"/>
</dbReference>
<dbReference type="PANTHER" id="PTHR45625">
    <property type="entry name" value="PEPTIDYL-PROLYL CIS-TRANS ISOMERASE-RELATED"/>
    <property type="match status" value="1"/>
</dbReference>
<keyword evidence="2 5" id="KW-0697">Rotamase</keyword>
<keyword evidence="8" id="KW-1185">Reference proteome</keyword>
<dbReference type="Gene3D" id="2.40.100.10">
    <property type="entry name" value="Cyclophilin-like"/>
    <property type="match status" value="1"/>
</dbReference>
<evidence type="ECO:0000313" key="7">
    <source>
        <dbReference type="EMBL" id="WRT65658.1"/>
    </source>
</evidence>
<evidence type="ECO:0000256" key="5">
    <source>
        <dbReference type="RuleBase" id="RU363019"/>
    </source>
</evidence>
<dbReference type="PRINTS" id="PR00153">
    <property type="entry name" value="CSAPPISMRASE"/>
</dbReference>
<gene>
    <name evidence="7" type="ORF">IL334_002603</name>
</gene>
<evidence type="ECO:0000256" key="3">
    <source>
        <dbReference type="ARBA" id="ARBA00023235"/>
    </source>
</evidence>
<dbReference type="EMBL" id="CP141883">
    <property type="protein sequence ID" value="WRT65658.1"/>
    <property type="molecule type" value="Genomic_DNA"/>
</dbReference>
<dbReference type="PROSITE" id="PS50072">
    <property type="entry name" value="CSA_PPIASE_2"/>
    <property type="match status" value="1"/>
</dbReference>
<dbReference type="PANTHER" id="PTHR45625:SF4">
    <property type="entry name" value="PEPTIDYLPROLYL ISOMERASE DOMAIN AND WD REPEAT-CONTAINING PROTEIN 1"/>
    <property type="match status" value="1"/>
</dbReference>
<reference evidence="7 8" key="1">
    <citation type="submission" date="2024-01" db="EMBL/GenBank/DDBJ databases">
        <title>Comparative genomics of Cryptococcus and Kwoniella reveals pathogenesis evolution and contrasting modes of karyotype evolution via chromosome fusion or intercentromeric recombination.</title>
        <authorList>
            <person name="Coelho M.A."/>
            <person name="David-Palma M."/>
            <person name="Shea T."/>
            <person name="Bowers K."/>
            <person name="McGinley-Smith S."/>
            <person name="Mohammad A.W."/>
            <person name="Gnirke A."/>
            <person name="Yurkov A.M."/>
            <person name="Nowrousian M."/>
            <person name="Sun S."/>
            <person name="Cuomo C.A."/>
            <person name="Heitman J."/>
        </authorList>
    </citation>
    <scope>NUCLEOTIDE SEQUENCE [LARGE SCALE GENOMIC DNA]</scope>
    <source>
        <strain evidence="7">CBS 11374</strain>
    </source>
</reference>
<proteinExistence type="inferred from homology"/>